<dbReference type="EMBL" id="MK967384">
    <property type="protein sequence ID" value="QDM56388.1"/>
    <property type="molecule type" value="Genomic_DNA"/>
</dbReference>
<gene>
    <name evidence="2" type="primary">41</name>
    <name evidence="2" type="ORF">SEA_SIDIOUS_41</name>
</gene>
<name>A0A515MI99_9CAUD</name>
<organism evidence="2 3">
    <name type="scientific">Gordonia phage Sidious</name>
    <dbReference type="NCBI Taxonomy" id="2591118"/>
    <lineage>
        <taxon>Viruses</taxon>
        <taxon>Duplodnaviria</taxon>
        <taxon>Heunggongvirae</taxon>
        <taxon>Uroviricota</taxon>
        <taxon>Caudoviricetes</taxon>
        <taxon>Sidiousvirus</taxon>
        <taxon>Sidiousvirus sidious</taxon>
    </lineage>
</organism>
<dbReference type="Proteomes" id="UP000319161">
    <property type="component" value="Segment"/>
</dbReference>
<dbReference type="GeneID" id="77930915"/>
<feature type="region of interest" description="Disordered" evidence="1">
    <location>
        <begin position="298"/>
        <end position="324"/>
    </location>
</feature>
<reference evidence="2 3" key="1">
    <citation type="submission" date="2019-05" db="EMBL/GenBank/DDBJ databases">
        <authorList>
            <person name="Burnell J."/>
            <person name="Dorr H."/>
            <person name="Griffin H."/>
            <person name="Jordan N."/>
            <person name="Molloy S.D."/>
            <person name="Garlena R.A."/>
            <person name="Russell D.A."/>
            <person name="Pope W.H."/>
            <person name="Jacobs-Sera D."/>
            <person name="Hatfull G.F."/>
        </authorList>
    </citation>
    <scope>NUCLEOTIDE SEQUENCE [LARGE SCALE GENOMIC DNA]</scope>
</reference>
<dbReference type="RefSeq" id="YP_010655059.1">
    <property type="nucleotide sequence ID" value="NC_070819.1"/>
</dbReference>
<dbReference type="KEGG" id="vg:77930915"/>
<evidence type="ECO:0000256" key="1">
    <source>
        <dbReference type="SAM" id="MobiDB-lite"/>
    </source>
</evidence>
<evidence type="ECO:0000313" key="2">
    <source>
        <dbReference type="EMBL" id="QDM56388.1"/>
    </source>
</evidence>
<protein>
    <submittedName>
        <fullName evidence="2">RexA family abortive infection protein</fullName>
    </submittedName>
</protein>
<proteinExistence type="predicted"/>
<feature type="compositionally biased region" description="Acidic residues" evidence="1">
    <location>
        <begin position="307"/>
        <end position="324"/>
    </location>
</feature>
<keyword evidence="3" id="KW-1185">Reference proteome</keyword>
<evidence type="ECO:0000313" key="3">
    <source>
        <dbReference type="Proteomes" id="UP000319161"/>
    </source>
</evidence>
<sequence>MSGKKRKVYFYEPYFADDDGNLHDAPADFWRTLMAHVGTLSTVQRTKRISGVKFRGATRSTASPAVEFLYIGKRRPRQDWPDYTEGDADELPLEMDGELVEPMYLLPVTGTNYVASLRSSGGPTFAAAIEWIGQILTSQGDTMTFQMRPVVRTDALVRLSESMGVVMFDLKLEAGGTVPEDAGPISTAVRELQAEGGADLSIGLRLSFGNVIPDSNTAKDIAKHVERVISGGHGIRKAVAKILEQRTDGSISKDEMQFFYDRMTEYVEVGESESQAQTPEVVMTAMGTATTSFRNNLQSILGPETPENSDEVTPDAEDPEDTGS</sequence>
<accession>A0A515MI99</accession>